<dbReference type="SUPFAM" id="SSF46785">
    <property type="entry name" value="Winged helix' DNA-binding domain"/>
    <property type="match status" value="1"/>
</dbReference>
<dbReference type="PANTHER" id="PTHR24567">
    <property type="entry name" value="CRP FAMILY TRANSCRIPTIONAL REGULATORY PROTEIN"/>
    <property type="match status" value="1"/>
</dbReference>
<dbReference type="InterPro" id="IPR036390">
    <property type="entry name" value="WH_DNA-bd_sf"/>
</dbReference>
<dbReference type="GO" id="GO:0005829">
    <property type="term" value="C:cytosol"/>
    <property type="evidence" value="ECO:0007669"/>
    <property type="project" value="TreeGrafter"/>
</dbReference>
<evidence type="ECO:0000313" key="6">
    <source>
        <dbReference type="Proteomes" id="UP000031532"/>
    </source>
</evidence>
<dbReference type="SUPFAM" id="SSF51206">
    <property type="entry name" value="cAMP-binding domain-like"/>
    <property type="match status" value="1"/>
</dbReference>
<sequence length="241" mass="27209">MSGFGLDRLVNQKDLNNRLLSALSQEAYCSLQSHLEIVSLAFKQVLFQPQERIPYVYFPTSCLVSLLTVMTDGMAVEVGVVGNEGMAGIPLFLGTDISSFKAIVQIPGEAIRLRADVFKQAIAQVDTLSLWIQRYINLLLIQIAQTSACNSRHTVEQRCCRWLLMMHDSARDDKFELTQEFLAQMLCVRRASVTEVALKLQKMGLLQYNRGKMTICDRQGLEATACECYSLLRAERDRLFS</sequence>
<keyword evidence="3" id="KW-0804">Transcription</keyword>
<dbReference type="GO" id="GO:0003677">
    <property type="term" value="F:DNA binding"/>
    <property type="evidence" value="ECO:0007669"/>
    <property type="project" value="UniProtKB-KW"/>
</dbReference>
<dbReference type="CDD" id="cd00038">
    <property type="entry name" value="CAP_ED"/>
    <property type="match status" value="1"/>
</dbReference>
<dbReference type="InterPro" id="IPR050397">
    <property type="entry name" value="Env_Response_Regulators"/>
</dbReference>
<dbReference type="OrthoDB" id="8969464at2"/>
<dbReference type="Proteomes" id="UP000031532">
    <property type="component" value="Unassembled WGS sequence"/>
</dbReference>
<reference evidence="5 6" key="1">
    <citation type="journal article" date="2015" name="Genome Announc.">
        <title>Draft Genome Sequence of the Terrestrial Cyanobacterium Scytonema millei VB511283, Isolated from Eastern India.</title>
        <authorList>
            <person name="Sen D."/>
            <person name="Chandrababunaidu M.M."/>
            <person name="Singh D."/>
            <person name="Sanghi N."/>
            <person name="Ghorai A."/>
            <person name="Mishra G.P."/>
            <person name="Madduluri M."/>
            <person name="Adhikary S.P."/>
            <person name="Tripathy S."/>
        </authorList>
    </citation>
    <scope>NUCLEOTIDE SEQUENCE [LARGE SCALE GENOMIC DNA]</scope>
    <source>
        <strain evidence="5 6">VB511283</strain>
    </source>
</reference>
<dbReference type="Gene3D" id="2.60.120.10">
    <property type="entry name" value="Jelly Rolls"/>
    <property type="match status" value="1"/>
</dbReference>
<dbReference type="RefSeq" id="WP_039716037.1">
    <property type="nucleotide sequence ID" value="NZ_JTJC03000005.1"/>
</dbReference>
<keyword evidence="1" id="KW-0805">Transcription regulation</keyword>
<comment type="caution">
    <text evidence="5">The sequence shown here is derived from an EMBL/GenBank/DDBJ whole genome shotgun (WGS) entry which is preliminary data.</text>
</comment>
<keyword evidence="6" id="KW-1185">Reference proteome</keyword>
<name>A0A9X5E741_9CYAN</name>
<feature type="domain" description="HTH crp-type" evidence="4">
    <location>
        <begin position="157"/>
        <end position="223"/>
    </location>
</feature>
<proteinExistence type="predicted"/>
<dbReference type="InterPro" id="IPR014710">
    <property type="entry name" value="RmlC-like_jellyroll"/>
</dbReference>
<gene>
    <name evidence="5" type="ORF">QH73_0018055</name>
</gene>
<evidence type="ECO:0000259" key="4">
    <source>
        <dbReference type="Pfam" id="PF13545"/>
    </source>
</evidence>
<organism evidence="5 6">
    <name type="scientific">Scytonema millei VB511283</name>
    <dbReference type="NCBI Taxonomy" id="1245923"/>
    <lineage>
        <taxon>Bacteria</taxon>
        <taxon>Bacillati</taxon>
        <taxon>Cyanobacteriota</taxon>
        <taxon>Cyanophyceae</taxon>
        <taxon>Nostocales</taxon>
        <taxon>Scytonemataceae</taxon>
        <taxon>Scytonema</taxon>
    </lineage>
</organism>
<dbReference type="PANTHER" id="PTHR24567:SF74">
    <property type="entry name" value="HTH-TYPE TRANSCRIPTIONAL REGULATOR ARCR"/>
    <property type="match status" value="1"/>
</dbReference>
<dbReference type="InterPro" id="IPR000595">
    <property type="entry name" value="cNMP-bd_dom"/>
</dbReference>
<accession>A0A9X5E741</accession>
<keyword evidence="2" id="KW-0238">DNA-binding</keyword>
<evidence type="ECO:0000256" key="3">
    <source>
        <dbReference type="ARBA" id="ARBA00023163"/>
    </source>
</evidence>
<evidence type="ECO:0000256" key="1">
    <source>
        <dbReference type="ARBA" id="ARBA00023015"/>
    </source>
</evidence>
<evidence type="ECO:0000256" key="2">
    <source>
        <dbReference type="ARBA" id="ARBA00023125"/>
    </source>
</evidence>
<dbReference type="EMBL" id="JTJC03000005">
    <property type="protein sequence ID" value="NHC36521.1"/>
    <property type="molecule type" value="Genomic_DNA"/>
</dbReference>
<dbReference type="InterPro" id="IPR018490">
    <property type="entry name" value="cNMP-bd_dom_sf"/>
</dbReference>
<dbReference type="Pfam" id="PF13545">
    <property type="entry name" value="HTH_Crp_2"/>
    <property type="match status" value="1"/>
</dbReference>
<protein>
    <submittedName>
        <fullName evidence="5">Crp/Fnr family transcriptional regulator</fullName>
    </submittedName>
</protein>
<dbReference type="InterPro" id="IPR012318">
    <property type="entry name" value="HTH_CRP"/>
</dbReference>
<dbReference type="AlphaFoldDB" id="A0A9X5E741"/>
<dbReference type="GO" id="GO:0003700">
    <property type="term" value="F:DNA-binding transcription factor activity"/>
    <property type="evidence" value="ECO:0007669"/>
    <property type="project" value="TreeGrafter"/>
</dbReference>
<evidence type="ECO:0000313" key="5">
    <source>
        <dbReference type="EMBL" id="NHC36521.1"/>
    </source>
</evidence>